<dbReference type="EMBL" id="LAHD01000002">
    <property type="protein sequence ID" value="PHK07217.1"/>
    <property type="molecule type" value="Genomic_DNA"/>
</dbReference>
<comment type="caution">
    <text evidence="1">The sequence shown here is derived from an EMBL/GenBank/DDBJ whole genome shotgun (WGS) entry which is preliminary data.</text>
</comment>
<dbReference type="AlphaFoldDB" id="A0A9Q5ZH89"/>
<organism evidence="1 2">
    <name type="scientific">Nostoc linckia z8</name>
    <dbReference type="NCBI Taxonomy" id="1628746"/>
    <lineage>
        <taxon>Bacteria</taxon>
        <taxon>Bacillati</taxon>
        <taxon>Cyanobacteriota</taxon>
        <taxon>Cyanophyceae</taxon>
        <taxon>Nostocales</taxon>
        <taxon>Nostocaceae</taxon>
        <taxon>Nostoc</taxon>
    </lineage>
</organism>
<evidence type="ECO:0000313" key="1">
    <source>
        <dbReference type="EMBL" id="PHK07217.1"/>
    </source>
</evidence>
<accession>A0A9Q5ZH89</accession>
<sequence>MLLNEYPSAIASVQSRIHELDVQIERLHQVIKQIESQVDSAIAFDESLRNDAQRKAKRQQFLEAHQSYWELQEDISDARAGREINHIELCRLRDEFSVLKLEKQENIARLGGLLIS</sequence>
<gene>
    <name evidence="1" type="ORF">VF08_01035</name>
</gene>
<reference evidence="1 2" key="1">
    <citation type="submission" date="2015-02" db="EMBL/GenBank/DDBJ databases">
        <title>Nostoc linckia genome annotation.</title>
        <authorList>
            <person name="Zhou Z."/>
        </authorList>
    </citation>
    <scope>NUCLEOTIDE SEQUENCE [LARGE SCALE GENOMIC DNA]</scope>
    <source>
        <strain evidence="2">z8</strain>
    </source>
</reference>
<dbReference type="GeneID" id="57092109"/>
<evidence type="ECO:0000313" key="2">
    <source>
        <dbReference type="Proteomes" id="UP000222310"/>
    </source>
</evidence>
<proteinExistence type="predicted"/>
<dbReference type="Proteomes" id="UP000222310">
    <property type="component" value="Unassembled WGS sequence"/>
</dbReference>
<dbReference type="RefSeq" id="WP_099065920.1">
    <property type="nucleotide sequence ID" value="NZ_LAHD01000002.1"/>
</dbReference>
<name>A0A9Q5ZH89_NOSLI</name>
<protein>
    <submittedName>
        <fullName evidence="1">Uncharacterized protein</fullName>
    </submittedName>
</protein>